<feature type="transmembrane region" description="Helical" evidence="6">
    <location>
        <begin position="153"/>
        <end position="170"/>
    </location>
</feature>
<gene>
    <name evidence="8" type="ORF">I2F25_08605</name>
</gene>
<dbReference type="EMBL" id="VTDN01000006">
    <property type="protein sequence ID" value="MEB5477098.1"/>
    <property type="molecule type" value="Genomic_DNA"/>
</dbReference>
<dbReference type="InterPro" id="IPR050681">
    <property type="entry name" value="CDF/SLC30A"/>
</dbReference>
<dbReference type="InterPro" id="IPR027469">
    <property type="entry name" value="Cation_efflux_TMD_sf"/>
</dbReference>
<evidence type="ECO:0000259" key="7">
    <source>
        <dbReference type="Pfam" id="PF01545"/>
    </source>
</evidence>
<dbReference type="RefSeq" id="WP_195771716.1">
    <property type="nucleotide sequence ID" value="NZ_VTDN01000006.1"/>
</dbReference>
<dbReference type="InterPro" id="IPR058533">
    <property type="entry name" value="Cation_efflux_TM"/>
</dbReference>
<dbReference type="SUPFAM" id="SSF161111">
    <property type="entry name" value="Cation efflux protein transmembrane domain-like"/>
    <property type="match status" value="1"/>
</dbReference>
<evidence type="ECO:0000313" key="8">
    <source>
        <dbReference type="EMBL" id="MEB5477098.1"/>
    </source>
</evidence>
<comment type="subcellular location">
    <subcellularLocation>
        <location evidence="1">Membrane</location>
        <topology evidence="1">Multi-pass membrane protein</topology>
    </subcellularLocation>
</comment>
<evidence type="ECO:0000256" key="1">
    <source>
        <dbReference type="ARBA" id="ARBA00004141"/>
    </source>
</evidence>
<feature type="transmembrane region" description="Helical" evidence="6">
    <location>
        <begin position="21"/>
        <end position="40"/>
    </location>
</feature>
<feature type="transmembrane region" description="Helical" evidence="6">
    <location>
        <begin position="111"/>
        <end position="133"/>
    </location>
</feature>
<proteinExistence type="predicted"/>
<feature type="domain" description="Cation efflux protein transmembrane" evidence="7">
    <location>
        <begin position="23"/>
        <end position="197"/>
    </location>
</feature>
<evidence type="ECO:0000256" key="5">
    <source>
        <dbReference type="ARBA" id="ARBA00023136"/>
    </source>
</evidence>
<reference evidence="8 9" key="1">
    <citation type="submission" date="2019-08" db="EMBL/GenBank/DDBJ databases">
        <title>Five species of Acinetobacter isolated from floral nectar and animal pollinators.</title>
        <authorList>
            <person name="Hendry T.A."/>
        </authorList>
    </citation>
    <scope>NUCLEOTIDE SEQUENCE [LARGE SCALE GENOMIC DNA]</scope>
    <source>
        <strain evidence="8 9">MD18.27</strain>
    </source>
</reference>
<keyword evidence="3" id="KW-0406">Ion transport</keyword>
<keyword evidence="2 6" id="KW-0812">Transmembrane</keyword>
<evidence type="ECO:0000256" key="4">
    <source>
        <dbReference type="ARBA" id="ARBA00022989"/>
    </source>
</evidence>
<protein>
    <submittedName>
        <fullName evidence="8">Cation transporter</fullName>
    </submittedName>
</protein>
<dbReference type="PANTHER" id="PTHR11562">
    <property type="entry name" value="CATION EFFLUX PROTEIN/ ZINC TRANSPORTER"/>
    <property type="match status" value="1"/>
</dbReference>
<comment type="caution">
    <text evidence="8">The sequence shown here is derived from an EMBL/GenBank/DDBJ whole genome shotgun (WGS) entry which is preliminary data.</text>
</comment>
<organism evidence="8 9">
    <name type="scientific">Acinetobacter pollinis</name>
    <dbReference type="NCBI Taxonomy" id="2605270"/>
    <lineage>
        <taxon>Bacteria</taxon>
        <taxon>Pseudomonadati</taxon>
        <taxon>Pseudomonadota</taxon>
        <taxon>Gammaproteobacteria</taxon>
        <taxon>Moraxellales</taxon>
        <taxon>Moraxellaceae</taxon>
        <taxon>Acinetobacter</taxon>
    </lineage>
</organism>
<feature type="transmembrane region" description="Helical" evidence="6">
    <location>
        <begin position="60"/>
        <end position="78"/>
    </location>
</feature>
<evidence type="ECO:0000256" key="3">
    <source>
        <dbReference type="ARBA" id="ARBA00022906"/>
    </source>
</evidence>
<evidence type="ECO:0000256" key="2">
    <source>
        <dbReference type="ARBA" id="ARBA00022692"/>
    </source>
</evidence>
<keyword evidence="4 6" id="KW-1133">Transmembrane helix</keyword>
<keyword evidence="5 6" id="KW-0472">Membrane</keyword>
<keyword evidence="3" id="KW-0864">Zinc transport</keyword>
<feature type="transmembrane region" description="Helical" evidence="6">
    <location>
        <begin position="85"/>
        <end position="105"/>
    </location>
</feature>
<keyword evidence="3" id="KW-0813">Transport</keyword>
<name>A0ABU6DUM3_9GAMM</name>
<dbReference type="PANTHER" id="PTHR11562:SF17">
    <property type="entry name" value="RE54080P-RELATED"/>
    <property type="match status" value="1"/>
</dbReference>
<dbReference type="Proteomes" id="UP001339883">
    <property type="component" value="Unassembled WGS sequence"/>
</dbReference>
<evidence type="ECO:0000256" key="6">
    <source>
        <dbReference type="SAM" id="Phobius"/>
    </source>
</evidence>
<dbReference type="Gene3D" id="1.20.1510.10">
    <property type="entry name" value="Cation efflux protein transmembrane domain"/>
    <property type="match status" value="1"/>
</dbReference>
<keyword evidence="9" id="KW-1185">Reference proteome</keyword>
<keyword evidence="3" id="KW-0862">Zinc</keyword>
<dbReference type="Pfam" id="PF01545">
    <property type="entry name" value="Cation_efflux"/>
    <property type="match status" value="1"/>
</dbReference>
<evidence type="ECO:0000313" key="9">
    <source>
        <dbReference type="Proteomes" id="UP001339883"/>
    </source>
</evidence>
<feature type="transmembrane region" description="Helical" evidence="6">
    <location>
        <begin position="176"/>
        <end position="194"/>
    </location>
</feature>
<accession>A0ABU6DUM3</accession>
<sequence length="211" mass="22627">MAGCACSHDIPKKSYSKKFRNALWIALILNLSLFLTEVIGGMQSGSAALWADALDFAGDSFNYILSLIALGMSLYWRANAALLKGAMMLLFAGLVVGKVIWSYANGQPPEAITMGLIGILALGANIISALVLYAFREGDSNMRSVWICSRNDAIGNIAVLLAALGVFGTQSILPDLIVAFIMAVLGFSGGLQIVKKAWAERQESQEHHHAH</sequence>